<keyword evidence="2" id="KW-0378">Hydrolase</keyword>
<dbReference type="HOGENOM" id="CLU_060500_2_0_11"/>
<gene>
    <name evidence="2" type="ordered locus">Xcel_0040</name>
</gene>
<dbReference type="AlphaFoldDB" id="D1BTD9"/>
<dbReference type="eggNOG" id="COG3568">
    <property type="taxonomic scope" value="Bacteria"/>
</dbReference>
<reference evidence="2 3" key="2">
    <citation type="journal article" date="2010" name="Stand. Genomic Sci.">
        <title>Complete genome sequence of Xylanimonas cellulosilytica type strain (XIL07).</title>
        <authorList>
            <person name="Foster B."/>
            <person name="Pukall R."/>
            <person name="Abt B."/>
            <person name="Nolan M."/>
            <person name="Glavina Del Rio T."/>
            <person name="Chen F."/>
            <person name="Lucas S."/>
            <person name="Tice H."/>
            <person name="Pitluck S."/>
            <person name="Cheng J.-F."/>
            <person name="Chertkov O."/>
            <person name="Brettin T."/>
            <person name="Han C."/>
            <person name="Detter J.C."/>
            <person name="Bruce D."/>
            <person name="Goodwin L."/>
            <person name="Ivanova N."/>
            <person name="Mavromatis K."/>
            <person name="Pati A."/>
            <person name="Mikhailova N."/>
            <person name="Chen A."/>
            <person name="Palaniappan K."/>
            <person name="Land M."/>
            <person name="Hauser L."/>
            <person name="Chang Y.-J."/>
            <person name="Jeffries C.D."/>
            <person name="Chain P."/>
            <person name="Rohde M."/>
            <person name="Goeker M."/>
            <person name="Bristow J."/>
            <person name="Eisen J.A."/>
            <person name="Markowitz V."/>
            <person name="Hugenholtz P."/>
            <person name="Kyrpides N.C."/>
            <person name="Klenk H.-P."/>
            <person name="Lapidus A."/>
        </authorList>
    </citation>
    <scope>NUCLEOTIDE SEQUENCE [LARGE SCALE GENOMIC DNA]</scope>
    <source>
        <strain evidence="3">DSM 15894 / CECT 5975 / LMG 20990 / XIL07</strain>
    </source>
</reference>
<organism evidence="2 3">
    <name type="scientific">Xylanimonas cellulosilytica (strain DSM 15894 / JCM 12276 / CECT 5975 / KCTC 9989 / LMG 20990 / NBRC 107835 / XIL07)</name>
    <dbReference type="NCBI Taxonomy" id="446471"/>
    <lineage>
        <taxon>Bacteria</taxon>
        <taxon>Bacillati</taxon>
        <taxon>Actinomycetota</taxon>
        <taxon>Actinomycetes</taxon>
        <taxon>Micrococcales</taxon>
        <taxon>Promicromonosporaceae</taxon>
        <taxon>Xylanimonas</taxon>
    </lineage>
</organism>
<dbReference type="STRING" id="446471.Xcel_0040"/>
<reference evidence="3" key="1">
    <citation type="submission" date="2009-11" db="EMBL/GenBank/DDBJ databases">
        <title>The complete chromosome of Xylanimonas cellulosilytica DSM 15894.</title>
        <authorList>
            <consortium name="US DOE Joint Genome Institute (JGI-PGF)"/>
            <person name="Lucas S."/>
            <person name="Copeland A."/>
            <person name="Lapidus A."/>
            <person name="Glavina del Rio T."/>
            <person name="Dalin E."/>
            <person name="Tice H."/>
            <person name="Bruce D."/>
            <person name="Goodwin L."/>
            <person name="Pitluck S."/>
            <person name="Kyrpides N."/>
            <person name="Mavromatis K."/>
            <person name="Ivanova N."/>
            <person name="Mikhailova N."/>
            <person name="Foster B."/>
            <person name="Clum A."/>
            <person name="Brettin T."/>
            <person name="Detter J.C."/>
            <person name="Han C."/>
            <person name="Larimer F."/>
            <person name="Land M."/>
            <person name="Hauser L."/>
            <person name="Markowitz V."/>
            <person name="Cheng J.F."/>
            <person name="Hugenholtz P."/>
            <person name="Woyke T."/>
            <person name="Wu D."/>
            <person name="Gehrich-Schroeter G."/>
            <person name="Schneider S."/>
            <person name="Pukall S.R."/>
            <person name="Klenk H.P."/>
            <person name="Eisen J.A."/>
        </authorList>
    </citation>
    <scope>NUCLEOTIDE SEQUENCE [LARGE SCALE GENOMIC DNA]</scope>
    <source>
        <strain evidence="3">DSM 15894 / CECT 5975 / LMG 20990 / XIL07</strain>
    </source>
</reference>
<accession>D1BTD9</accession>
<dbReference type="EMBL" id="CP001821">
    <property type="protein sequence ID" value="ACZ29081.1"/>
    <property type="molecule type" value="Genomic_DNA"/>
</dbReference>
<evidence type="ECO:0000259" key="1">
    <source>
        <dbReference type="Pfam" id="PF03372"/>
    </source>
</evidence>
<name>D1BTD9_XYLCX</name>
<dbReference type="Pfam" id="PF03372">
    <property type="entry name" value="Exo_endo_phos"/>
    <property type="match status" value="1"/>
</dbReference>
<dbReference type="PANTHER" id="PTHR14859">
    <property type="entry name" value="CALCOFLUOR WHITE HYPERSENSITIVE PROTEIN PRECURSOR"/>
    <property type="match status" value="1"/>
</dbReference>
<dbReference type="GO" id="GO:0004519">
    <property type="term" value="F:endonuclease activity"/>
    <property type="evidence" value="ECO:0007669"/>
    <property type="project" value="UniProtKB-KW"/>
</dbReference>
<dbReference type="KEGG" id="xce:Xcel_0040"/>
<dbReference type="SUPFAM" id="SSF56219">
    <property type="entry name" value="DNase I-like"/>
    <property type="match status" value="1"/>
</dbReference>
<dbReference type="PANTHER" id="PTHR14859:SF1">
    <property type="entry name" value="PGAP2-INTERACTING PROTEIN"/>
    <property type="match status" value="1"/>
</dbReference>
<evidence type="ECO:0000313" key="2">
    <source>
        <dbReference type="EMBL" id="ACZ29081.1"/>
    </source>
</evidence>
<dbReference type="GO" id="GO:0006506">
    <property type="term" value="P:GPI anchor biosynthetic process"/>
    <property type="evidence" value="ECO:0007669"/>
    <property type="project" value="TreeGrafter"/>
</dbReference>
<proteinExistence type="predicted"/>
<keyword evidence="2" id="KW-0540">Nuclease</keyword>
<dbReference type="Proteomes" id="UP000002255">
    <property type="component" value="Chromosome"/>
</dbReference>
<dbReference type="InterPro" id="IPR051916">
    <property type="entry name" value="GPI-anchor_lipid_remodeler"/>
</dbReference>
<dbReference type="InterPro" id="IPR036691">
    <property type="entry name" value="Endo/exonu/phosph_ase_sf"/>
</dbReference>
<dbReference type="InterPro" id="IPR005135">
    <property type="entry name" value="Endo/exonuclease/phosphatase"/>
</dbReference>
<dbReference type="Gene3D" id="3.60.10.10">
    <property type="entry name" value="Endonuclease/exonuclease/phosphatase"/>
    <property type="match status" value="1"/>
</dbReference>
<protein>
    <submittedName>
        <fullName evidence="2">Endonuclease/exonuclease/phosphatase</fullName>
    </submittedName>
</protein>
<dbReference type="GO" id="GO:0016020">
    <property type="term" value="C:membrane"/>
    <property type="evidence" value="ECO:0007669"/>
    <property type="project" value="GOC"/>
</dbReference>
<feature type="domain" description="Endonuclease/exonuclease/phosphatase" evidence="1">
    <location>
        <begin position="9"/>
        <end position="315"/>
    </location>
</feature>
<keyword evidence="3" id="KW-1185">Reference proteome</keyword>
<evidence type="ECO:0000313" key="3">
    <source>
        <dbReference type="Proteomes" id="UP000002255"/>
    </source>
</evidence>
<keyword evidence="2" id="KW-0255">Endonuclease</keyword>
<sequence length="329" mass="35104">MGAMSLRLATFNVQHGRMPDGRVDPPFLAAAVSTLRADVVALQEVDRGQVRSAGADLAALVAQAMGAADHRYVPAVVGRVEPRRAAPGQAPGDDDPALALAPLAQATGPALLPAAGRVLRSRAGRAAARAYLGTWVSRRRARGDEPDDVPAYGIALISRYPVRQWRQVRLPLGSPWLFGRLQLGTDQPRVAVCAVVETPDGPLTVVTTHLSSGSTWNQTQLRWLAERLRGAPRPLVLMGDLNLRGSVPTELTGWRDLVEIDTYPRHRPWIGIDHVLVDDVAPAVGEPIDPGAPHPGGRVHSLAPARAVDLGISDHCAVVVDVRLGPPRP</sequence>